<dbReference type="Proteomes" id="UP000008743">
    <property type="component" value="Unassembled WGS sequence"/>
</dbReference>
<feature type="compositionally biased region" description="Low complexity" evidence="5">
    <location>
        <begin position="312"/>
        <end position="325"/>
    </location>
</feature>
<keyword evidence="3" id="KW-0804">Transcription</keyword>
<dbReference type="SMART" id="SM00501">
    <property type="entry name" value="BRIGHT"/>
    <property type="match status" value="1"/>
</dbReference>
<dbReference type="InterPro" id="IPR001606">
    <property type="entry name" value="ARID_dom"/>
</dbReference>
<evidence type="ECO:0000313" key="8">
    <source>
        <dbReference type="Proteomes" id="UP000008743"/>
    </source>
</evidence>
<feature type="region of interest" description="Disordered" evidence="5">
    <location>
        <begin position="529"/>
        <end position="549"/>
    </location>
</feature>
<dbReference type="SMART" id="SM01014">
    <property type="entry name" value="ARID"/>
    <property type="match status" value="1"/>
</dbReference>
<dbReference type="InterPro" id="IPR052406">
    <property type="entry name" value="Chromatin_Remodeling_Comp"/>
</dbReference>
<reference evidence="8" key="1">
    <citation type="submission" date="2011-02" db="EMBL/GenBank/DDBJ databases">
        <title>The Genome Sequence of Capsaspora owczarzaki ATCC 30864.</title>
        <authorList>
            <person name="Russ C."/>
            <person name="Cuomo C."/>
            <person name="Burger G."/>
            <person name="Gray M.W."/>
            <person name="Holland P.W.H."/>
            <person name="King N."/>
            <person name="Lang F.B.F."/>
            <person name="Roger A.J."/>
            <person name="Ruiz-Trillo I."/>
            <person name="Young S.K."/>
            <person name="Zeng Q."/>
            <person name="Gargeya S."/>
            <person name="Alvarado L."/>
            <person name="Berlin A."/>
            <person name="Chapman S.B."/>
            <person name="Chen Z."/>
            <person name="Freedman E."/>
            <person name="Gellesch M."/>
            <person name="Goldberg J."/>
            <person name="Griggs A."/>
            <person name="Gujja S."/>
            <person name="Heilman E."/>
            <person name="Heiman D."/>
            <person name="Howarth C."/>
            <person name="Mehta T."/>
            <person name="Neiman D."/>
            <person name="Pearson M."/>
            <person name="Roberts A."/>
            <person name="Saif S."/>
            <person name="Shea T."/>
            <person name="Shenoy N."/>
            <person name="Sisk P."/>
            <person name="Stolte C."/>
            <person name="Sykes S."/>
            <person name="White J."/>
            <person name="Yandava C."/>
            <person name="Haas B."/>
            <person name="Nusbaum C."/>
            <person name="Birren B."/>
        </authorList>
    </citation>
    <scope>NUCLEOTIDE SEQUENCE</scope>
    <source>
        <strain evidence="8">ATCC 30864</strain>
    </source>
</reference>
<dbReference type="GO" id="GO:0006325">
    <property type="term" value="P:chromatin organization"/>
    <property type="evidence" value="ECO:0007669"/>
    <property type="project" value="UniProtKB-KW"/>
</dbReference>
<dbReference type="CDD" id="cd16100">
    <property type="entry name" value="ARID"/>
    <property type="match status" value="1"/>
</dbReference>
<dbReference type="InterPro" id="IPR036431">
    <property type="entry name" value="ARID_dom_sf"/>
</dbReference>
<organism evidence="7 8">
    <name type="scientific">Capsaspora owczarzaki (strain ATCC 30864)</name>
    <dbReference type="NCBI Taxonomy" id="595528"/>
    <lineage>
        <taxon>Eukaryota</taxon>
        <taxon>Filasterea</taxon>
        <taxon>Capsaspora</taxon>
    </lineage>
</organism>
<evidence type="ECO:0000259" key="6">
    <source>
        <dbReference type="PROSITE" id="PS51011"/>
    </source>
</evidence>
<evidence type="ECO:0000256" key="3">
    <source>
        <dbReference type="ARBA" id="ARBA00023163"/>
    </source>
</evidence>
<evidence type="ECO:0000313" key="7">
    <source>
        <dbReference type="EMBL" id="KJE89227.1"/>
    </source>
</evidence>
<proteinExistence type="predicted"/>
<evidence type="ECO:0000256" key="2">
    <source>
        <dbReference type="ARBA" id="ARBA00023015"/>
    </source>
</evidence>
<name>A0A0D2VH27_CAPO3</name>
<dbReference type="GO" id="GO:0003677">
    <property type="term" value="F:DNA binding"/>
    <property type="evidence" value="ECO:0007669"/>
    <property type="project" value="InterPro"/>
</dbReference>
<dbReference type="SUPFAM" id="SSF48371">
    <property type="entry name" value="ARM repeat"/>
    <property type="match status" value="1"/>
</dbReference>
<evidence type="ECO:0000256" key="5">
    <source>
        <dbReference type="SAM" id="MobiDB-lite"/>
    </source>
</evidence>
<feature type="domain" description="ARID" evidence="6">
    <location>
        <begin position="9"/>
        <end position="101"/>
    </location>
</feature>
<dbReference type="PANTHER" id="PTHR22970:SF14">
    <property type="entry name" value="AT-RICH INTERACTIVE DOMAIN-CONTAINING PROTEIN 2"/>
    <property type="match status" value="1"/>
</dbReference>
<dbReference type="eggNOG" id="KOG2744">
    <property type="taxonomic scope" value="Eukaryota"/>
</dbReference>
<dbReference type="Pfam" id="PF01388">
    <property type="entry name" value="ARID"/>
    <property type="match status" value="1"/>
</dbReference>
<evidence type="ECO:0000256" key="1">
    <source>
        <dbReference type="ARBA" id="ARBA00022853"/>
    </source>
</evidence>
<sequence length="994" mass="107101">MSRIPNPALVGSDEFVEDLRTFQSRRSNPPLKVPKAGGHELDLYKLYLAVTAHGGFESVTGLKLWREIGREIDLPGTVTNSPFVLKMYYAKLLIEYELVNYYGRPIDSIPWQDWNKPLRDVNDISVAVAHATGRMAPVPGGAYMVETPLDPISFIDWRKLPPFMLAGNPDAVGHAVTPLRAFQPRATMATAVSRTGAGNPTSASAAASAATASAAFVLPSPAHHHHASALSATGSHAADRTLSPLPGRQTPNSHIQQHLHGDTSMAGFAADVNAESYHPFISGFDALQALDRYAFTPSSRLAPLVVAGTKASTSTSSSSSSSGSSLHKPKPRLSLPQLAPQEQQHAQQQLVQNDPSFKFLSLFPSDTSAPVVGYEQLHHLEKSGCRMRVLQALQSTLPNEIDWAFNVLVVMSHDVCDVTLDICPATVPGLIELVLQQVEFLVQQAPSYVDTKLAALDKLRAAGTVKDEPPSTSDTTLAGGGGDNGDGENKRHETRRRRRVPSAVDDISSSFADIARAFAPSQDCRAVPLTSGSRRWRSSDMEPADEESARKRIALARDDDASPPLLTASSVSPALSLAQMERVSQVLLIVHNWAQDALNMTAFGNAAAVIQPFLERCILFEQRQEWRQQAFDILVTVARVSQLSSVADSATTTKANPGGDNFSAFLKRYLVDSIMSSDRSRVLFALDCTANLAAASAGANTKFILNICTDHFLRRAVTLLLVPDVQVVLASLEALYQLTQLDQSINSALAYHPGAVRLLVTLLSFEHDMTHEVSKPHTHASSSSNHGRLAAEKYASKWIKTHLRLSGTSISEPTVTPQQVYAEYADHCRRHDKPLVDSFELSQAVRDLLKATVTLAIGPSGHVEPYFLGVKRHAVPLPIESIEPPAHSVTAIVAGAESRANTRPALNAVHMHISLAASALELAPHAAHDNAPLEPIAAGVRFAAGLVLKNFVLEPANHAALSPCIPDIVGHCLNDHHVSGVLASLLSDFNVAAH</sequence>
<protein>
    <recommendedName>
        <fullName evidence="6">ARID domain-containing protein</fullName>
    </recommendedName>
</protein>
<dbReference type="PANTHER" id="PTHR22970">
    <property type="entry name" value="AT-RICH INTERACTIVE DOMAIN-CONTAINING PROTEIN 2"/>
    <property type="match status" value="1"/>
</dbReference>
<dbReference type="PROSITE" id="PS51011">
    <property type="entry name" value="ARID"/>
    <property type="match status" value="1"/>
</dbReference>
<dbReference type="OrthoDB" id="338531at2759"/>
<dbReference type="EMBL" id="KE346360">
    <property type="protein sequence ID" value="KJE89227.1"/>
    <property type="molecule type" value="Genomic_DNA"/>
</dbReference>
<feature type="region of interest" description="Disordered" evidence="5">
    <location>
        <begin position="463"/>
        <end position="503"/>
    </location>
</feature>
<feature type="region of interest" description="Disordered" evidence="5">
    <location>
        <begin position="311"/>
        <end position="333"/>
    </location>
</feature>
<feature type="region of interest" description="Disordered" evidence="5">
    <location>
        <begin position="227"/>
        <end position="256"/>
    </location>
</feature>
<keyword evidence="1" id="KW-0156">Chromatin regulator</keyword>
<evidence type="ECO:0000256" key="4">
    <source>
        <dbReference type="ARBA" id="ARBA00023242"/>
    </source>
</evidence>
<accession>A0A0D2VH27</accession>
<dbReference type="InParanoid" id="A0A0D2VH27"/>
<gene>
    <name evidence="7" type="ORF">CAOG_000741</name>
</gene>
<keyword evidence="4" id="KW-0539">Nucleus</keyword>
<dbReference type="Gene3D" id="1.10.150.60">
    <property type="entry name" value="ARID DNA-binding domain"/>
    <property type="match status" value="1"/>
</dbReference>
<dbReference type="STRING" id="595528.A0A0D2VH27"/>
<dbReference type="InterPro" id="IPR016024">
    <property type="entry name" value="ARM-type_fold"/>
</dbReference>
<dbReference type="RefSeq" id="XP_004365612.1">
    <property type="nucleotide sequence ID" value="XM_004365555.2"/>
</dbReference>
<keyword evidence="8" id="KW-1185">Reference proteome</keyword>
<keyword evidence="2" id="KW-0805">Transcription regulation</keyword>
<dbReference type="SUPFAM" id="SSF46774">
    <property type="entry name" value="ARID-like"/>
    <property type="match status" value="1"/>
</dbReference>
<dbReference type="AlphaFoldDB" id="A0A0D2VH27"/>